<feature type="compositionally biased region" description="Low complexity" evidence="1">
    <location>
        <begin position="920"/>
        <end position="929"/>
    </location>
</feature>
<feature type="compositionally biased region" description="Basic and acidic residues" evidence="1">
    <location>
        <begin position="236"/>
        <end position="263"/>
    </location>
</feature>
<dbReference type="Proteomes" id="UP000245884">
    <property type="component" value="Unassembled WGS sequence"/>
</dbReference>
<feature type="compositionally biased region" description="Basic residues" evidence="1">
    <location>
        <begin position="210"/>
        <end position="221"/>
    </location>
</feature>
<dbReference type="AlphaFoldDB" id="A0A316UW51"/>
<feature type="compositionally biased region" description="Low complexity" evidence="1">
    <location>
        <begin position="745"/>
        <end position="758"/>
    </location>
</feature>
<proteinExistence type="predicted"/>
<feature type="compositionally biased region" description="Low complexity" evidence="1">
    <location>
        <begin position="134"/>
        <end position="149"/>
    </location>
</feature>
<name>A0A316UW51_9BASI</name>
<feature type="region of interest" description="Disordered" evidence="1">
    <location>
        <begin position="192"/>
        <end position="297"/>
    </location>
</feature>
<feature type="region of interest" description="Disordered" evidence="1">
    <location>
        <begin position="309"/>
        <end position="351"/>
    </location>
</feature>
<feature type="compositionally biased region" description="Low complexity" evidence="1">
    <location>
        <begin position="712"/>
        <end position="732"/>
    </location>
</feature>
<feature type="region of interest" description="Disordered" evidence="1">
    <location>
        <begin position="120"/>
        <end position="166"/>
    </location>
</feature>
<dbReference type="RefSeq" id="XP_025364121.1">
    <property type="nucleotide sequence ID" value="XM_025505448.1"/>
</dbReference>
<gene>
    <name evidence="2" type="ORF">BDZ90DRAFT_230380</name>
</gene>
<organism evidence="2 3">
    <name type="scientific">Jaminaea rosea</name>
    <dbReference type="NCBI Taxonomy" id="1569628"/>
    <lineage>
        <taxon>Eukaryota</taxon>
        <taxon>Fungi</taxon>
        <taxon>Dikarya</taxon>
        <taxon>Basidiomycota</taxon>
        <taxon>Ustilaginomycotina</taxon>
        <taxon>Exobasidiomycetes</taxon>
        <taxon>Microstromatales</taxon>
        <taxon>Microstromatales incertae sedis</taxon>
        <taxon>Jaminaea</taxon>
    </lineage>
</organism>
<evidence type="ECO:0000313" key="2">
    <source>
        <dbReference type="EMBL" id="PWN29509.1"/>
    </source>
</evidence>
<keyword evidence="3" id="KW-1185">Reference proteome</keyword>
<feature type="compositionally biased region" description="Basic and acidic residues" evidence="1">
    <location>
        <begin position="277"/>
        <end position="286"/>
    </location>
</feature>
<sequence>MPSSPVIAKANMRLYESYITTSPRAHMVFKAPLNKLRQRTAELVDQITGATLPPEVVQQESAIKEEKRKWKCRACRVAFAGDRELQRHFHLFPAHLEVIEARRQGRPVVRHSASADAGLMLAKTPDASKKKQISSSSSSSTRGGSSSKPRSSRPHRSRTASADVYAGIGEPVSVPGQYEANQEQQFTVVGPISHRSIPGGHTHPSDAARRPRRRGSQRRRGSSPSISSVAPNANEEQGRRSVQRVEEERRLAKVAKAAHEAKMEAVAARRNSGLGRRPREVEKENTEGANGEDVGRLRRRSFSEGLVSVLKRPSSSMSLRGKAAMQEQQQAGTSRASLDQGSSTATFPQPAVGELVPNVRWDSATRRAKSHGDVFFDAETGEMGSDFAGDDDGETAFSSVHGETAAVAHAAPIGSSMLVNLPGANGSSSSLGLGLGSGGRRRSSVSSIQRKAAPKPSVDELRAAYATTSMDPASPPPQSQATRPPLPARPSAALSRDPFAESEPNRSNVEWVPSSRPLPTVPNQSRRMSGNFTTASPRSSFSLAPAMAAATTSAAVAGDKSAPLLPPIDTSDSLLALLSDRRGSGSSAAARPTVLGSPLGGVRIASPRPQSPPPATVTQQHPVSPPPMLRTRRSTNPFLPEDAGQVATRTSSDLPYLARQATGGASYSPTVYTASPQTPVTPGFASLPARDRTKSSGAFFGAGDTAGGPSYGYGPSFPPQQQQQPYGVSPSSPSSPPPPRYSTIVPSASAGGVAAPAGPRSPPLPPLLQQQQQQQQNQTGRPGYHQHQRASTMPMAMASGMAPPMSPPAHLASHYAAAPAPAGTPVPQSNYAYHHQPYATYSPRSAAPAPMPTSPMSPRNPYFAELHGDVTGGSAMTPGSPFPAAVDSPSSPSSPAFRPAARTRAYSSNNPFARQAFVEQSQYQQQRQR</sequence>
<evidence type="ECO:0000256" key="1">
    <source>
        <dbReference type="SAM" id="MobiDB-lite"/>
    </source>
</evidence>
<reference evidence="2 3" key="1">
    <citation type="journal article" date="2018" name="Mol. Biol. Evol.">
        <title>Broad Genomic Sampling Reveals a Smut Pathogenic Ancestry of the Fungal Clade Ustilaginomycotina.</title>
        <authorList>
            <person name="Kijpornyongpan T."/>
            <person name="Mondo S.J."/>
            <person name="Barry K."/>
            <person name="Sandor L."/>
            <person name="Lee J."/>
            <person name="Lipzen A."/>
            <person name="Pangilinan J."/>
            <person name="LaButti K."/>
            <person name="Hainaut M."/>
            <person name="Henrissat B."/>
            <person name="Grigoriev I.V."/>
            <person name="Spatafora J.W."/>
            <person name="Aime M.C."/>
        </authorList>
    </citation>
    <scope>NUCLEOTIDE SEQUENCE [LARGE SCALE GENOMIC DNA]</scope>
    <source>
        <strain evidence="2 3">MCA 5214</strain>
    </source>
</reference>
<feature type="compositionally biased region" description="Polar residues" evidence="1">
    <location>
        <begin position="663"/>
        <end position="680"/>
    </location>
</feature>
<feature type="compositionally biased region" description="Low complexity" evidence="1">
    <location>
        <begin position="790"/>
        <end position="827"/>
    </location>
</feature>
<feature type="compositionally biased region" description="Low complexity" evidence="1">
    <location>
        <begin position="767"/>
        <end position="776"/>
    </location>
</feature>
<evidence type="ECO:0000313" key="3">
    <source>
        <dbReference type="Proteomes" id="UP000245884"/>
    </source>
</evidence>
<feature type="compositionally biased region" description="Pro residues" evidence="1">
    <location>
        <begin position="473"/>
        <end position="488"/>
    </location>
</feature>
<feature type="compositionally biased region" description="Polar residues" evidence="1">
    <location>
        <begin position="521"/>
        <end position="538"/>
    </location>
</feature>
<feature type="region of interest" description="Disordered" evidence="1">
    <location>
        <begin position="431"/>
        <end position="538"/>
    </location>
</feature>
<accession>A0A316UW51</accession>
<dbReference type="OrthoDB" id="10370669at2759"/>
<feature type="compositionally biased region" description="Polar residues" evidence="1">
    <location>
        <begin position="326"/>
        <end position="347"/>
    </location>
</feature>
<feature type="region of interest" description="Disordered" evidence="1">
    <location>
        <begin position="583"/>
        <end position="929"/>
    </location>
</feature>
<protein>
    <submittedName>
        <fullName evidence="2">Uncharacterized protein</fullName>
    </submittedName>
</protein>
<dbReference type="EMBL" id="KZ819663">
    <property type="protein sequence ID" value="PWN29509.1"/>
    <property type="molecule type" value="Genomic_DNA"/>
</dbReference>
<dbReference type="GeneID" id="37027271"/>
<feature type="compositionally biased region" description="Low complexity" evidence="1">
    <location>
        <begin position="882"/>
        <end position="905"/>
    </location>
</feature>